<proteinExistence type="inferred from homology"/>
<organism evidence="3 4">
    <name type="scientific">Aciditerrimonas ferrireducens</name>
    <dbReference type="NCBI Taxonomy" id="667306"/>
    <lineage>
        <taxon>Bacteria</taxon>
        <taxon>Bacillati</taxon>
        <taxon>Actinomycetota</taxon>
        <taxon>Acidimicrobiia</taxon>
        <taxon>Acidimicrobiales</taxon>
        <taxon>Acidimicrobiaceae</taxon>
        <taxon>Aciditerrimonas</taxon>
    </lineage>
</organism>
<evidence type="ECO:0000256" key="1">
    <source>
        <dbReference type="ARBA" id="ARBA00010751"/>
    </source>
</evidence>
<keyword evidence="4" id="KW-1185">Reference proteome</keyword>
<dbReference type="Gene3D" id="3.30.110.70">
    <property type="entry name" value="Hypothetical protein apc22750. Chain B"/>
    <property type="match status" value="1"/>
</dbReference>
<dbReference type="InterPro" id="IPR035439">
    <property type="entry name" value="UPF0145_dom_sf"/>
</dbReference>
<dbReference type="Pfam" id="PF01906">
    <property type="entry name" value="YbjQ_1"/>
    <property type="match status" value="1"/>
</dbReference>
<dbReference type="EMBL" id="JBHLYQ010000197">
    <property type="protein sequence ID" value="MFC0082947.1"/>
    <property type="molecule type" value="Genomic_DNA"/>
</dbReference>
<feature type="non-terminal residue" evidence="3">
    <location>
        <position position="1"/>
    </location>
</feature>
<dbReference type="InterPro" id="IPR002765">
    <property type="entry name" value="UPF0145_YbjQ-like"/>
</dbReference>
<name>A0ABV6C9M6_9ACTN</name>
<feature type="region of interest" description="Disordered" evidence="2">
    <location>
        <begin position="95"/>
        <end position="117"/>
    </location>
</feature>
<reference evidence="3 4" key="1">
    <citation type="submission" date="2024-09" db="EMBL/GenBank/DDBJ databases">
        <authorList>
            <person name="Sun Q."/>
            <person name="Mori K."/>
        </authorList>
    </citation>
    <scope>NUCLEOTIDE SEQUENCE [LARGE SCALE GENOMIC DNA]</scope>
    <source>
        <strain evidence="3 4">JCM 15389</strain>
    </source>
</reference>
<dbReference type="SUPFAM" id="SSF117782">
    <property type="entry name" value="YbjQ-like"/>
    <property type="match status" value="1"/>
</dbReference>
<accession>A0ABV6C9M6</accession>
<dbReference type="RefSeq" id="WP_377790667.1">
    <property type="nucleotide sequence ID" value="NZ_JBHLYQ010000197.1"/>
</dbReference>
<dbReference type="Proteomes" id="UP001589788">
    <property type="component" value="Unassembled WGS sequence"/>
</dbReference>
<evidence type="ECO:0000256" key="2">
    <source>
        <dbReference type="SAM" id="MobiDB-lite"/>
    </source>
</evidence>
<protein>
    <submittedName>
        <fullName evidence="3">Heavy metal-binding domain-containing protein</fullName>
    </submittedName>
</protein>
<comment type="caution">
    <text evidence="3">The sequence shown here is derived from an EMBL/GenBank/DDBJ whole genome shotgun (WGS) entry which is preliminary data.</text>
</comment>
<gene>
    <name evidence="3" type="ORF">ACFFRE_12490</name>
</gene>
<sequence length="117" mass="12259">LVVGAAVAALPARAAGQAIGWSRSDGELAGWTAALYEARERAMAGLGAEAAAAGALGVVGVRFEERPVVSVMVRAVELLVLGTAVVRVERRGAPLRPEPRVPLDDPPPEVFQRGRRR</sequence>
<evidence type="ECO:0000313" key="4">
    <source>
        <dbReference type="Proteomes" id="UP001589788"/>
    </source>
</evidence>
<evidence type="ECO:0000313" key="3">
    <source>
        <dbReference type="EMBL" id="MFC0082947.1"/>
    </source>
</evidence>
<comment type="similarity">
    <text evidence="1">Belongs to the UPF0145 family.</text>
</comment>